<proteinExistence type="inferred from homology"/>
<dbReference type="PANTHER" id="PTHR47053">
    <property type="entry name" value="MUREIN DD-ENDOPEPTIDASE MEPH-RELATED"/>
    <property type="match status" value="1"/>
</dbReference>
<evidence type="ECO:0000313" key="6">
    <source>
        <dbReference type="EMBL" id="SHN59108.1"/>
    </source>
</evidence>
<name>A0A1M7SL17_FERGO</name>
<dbReference type="Proteomes" id="UP000184207">
    <property type="component" value="Unassembled WGS sequence"/>
</dbReference>
<sequence>MEKLYGVVINPVTDVRSEPKFKSERVHQLVFGEFVEILKEENDYVYASDIRLNYRGFINKHTLYLLTLEEYRELSRFEQVKISAPFCRTSGVISYMLPFGSRLYRDGDTFLLPDGRSYSLLDAPTVETKDVVEISLQFLGIPYLWGGTSSYGFDCSGFVNRLYDVLGIDIPRDANQQEEYLESAESPKSGDLLFMKGHVMLYMSENKVIHANGHHMCVSITDLEKEEYGRYLKSQVRKVGTIKSM</sequence>
<evidence type="ECO:0000313" key="7">
    <source>
        <dbReference type="Proteomes" id="UP000184207"/>
    </source>
</evidence>
<evidence type="ECO:0000256" key="2">
    <source>
        <dbReference type="ARBA" id="ARBA00022670"/>
    </source>
</evidence>
<feature type="domain" description="NlpC/P60" evidence="5">
    <location>
        <begin position="125"/>
        <end position="240"/>
    </location>
</feature>
<dbReference type="Pfam" id="PF00877">
    <property type="entry name" value="NLPC_P60"/>
    <property type="match status" value="1"/>
</dbReference>
<dbReference type="EMBL" id="FRDJ01000004">
    <property type="protein sequence ID" value="SHN59108.1"/>
    <property type="molecule type" value="Genomic_DNA"/>
</dbReference>
<dbReference type="Gene3D" id="3.90.1720.10">
    <property type="entry name" value="endopeptidase domain like (from Nostoc punctiforme)"/>
    <property type="match status" value="1"/>
</dbReference>
<dbReference type="RefSeq" id="WP_245789528.1">
    <property type="nucleotide sequence ID" value="NZ_FRDJ01000004.1"/>
</dbReference>
<keyword evidence="4" id="KW-0788">Thiol protease</keyword>
<evidence type="ECO:0000259" key="5">
    <source>
        <dbReference type="PROSITE" id="PS51935"/>
    </source>
</evidence>
<dbReference type="GO" id="GO:0008234">
    <property type="term" value="F:cysteine-type peptidase activity"/>
    <property type="evidence" value="ECO:0007669"/>
    <property type="project" value="UniProtKB-KW"/>
</dbReference>
<dbReference type="STRING" id="1121883.SAMN02745226_01018"/>
<evidence type="ECO:0000256" key="1">
    <source>
        <dbReference type="ARBA" id="ARBA00007074"/>
    </source>
</evidence>
<dbReference type="AlphaFoldDB" id="A0A1M7SL17"/>
<evidence type="ECO:0000256" key="4">
    <source>
        <dbReference type="ARBA" id="ARBA00022807"/>
    </source>
</evidence>
<dbReference type="InterPro" id="IPR000064">
    <property type="entry name" value="NLP_P60_dom"/>
</dbReference>
<protein>
    <submittedName>
        <fullName evidence="6">NlpC/P60 family protein</fullName>
    </submittedName>
</protein>
<dbReference type="Gene3D" id="2.30.30.40">
    <property type="entry name" value="SH3 Domains"/>
    <property type="match status" value="1"/>
</dbReference>
<keyword evidence="7" id="KW-1185">Reference proteome</keyword>
<comment type="similarity">
    <text evidence="1">Belongs to the peptidase C40 family.</text>
</comment>
<dbReference type="PROSITE" id="PS51935">
    <property type="entry name" value="NLPC_P60"/>
    <property type="match status" value="1"/>
</dbReference>
<gene>
    <name evidence="6" type="ORF">SAMN02745226_01018</name>
</gene>
<accession>A0A1M7SL17</accession>
<organism evidence="6 7">
    <name type="scientific">Fervidobacterium gondwanense DSM 13020</name>
    <dbReference type="NCBI Taxonomy" id="1121883"/>
    <lineage>
        <taxon>Bacteria</taxon>
        <taxon>Thermotogati</taxon>
        <taxon>Thermotogota</taxon>
        <taxon>Thermotogae</taxon>
        <taxon>Thermotogales</taxon>
        <taxon>Fervidobacteriaceae</taxon>
        <taxon>Fervidobacterium</taxon>
    </lineage>
</organism>
<evidence type="ECO:0000256" key="3">
    <source>
        <dbReference type="ARBA" id="ARBA00022801"/>
    </source>
</evidence>
<dbReference type="PANTHER" id="PTHR47053:SF1">
    <property type="entry name" value="MUREIN DD-ENDOPEPTIDASE MEPH-RELATED"/>
    <property type="match status" value="1"/>
</dbReference>
<dbReference type="InterPro" id="IPR038765">
    <property type="entry name" value="Papain-like_cys_pep_sf"/>
</dbReference>
<keyword evidence="3" id="KW-0378">Hydrolase</keyword>
<dbReference type="GO" id="GO:0006508">
    <property type="term" value="P:proteolysis"/>
    <property type="evidence" value="ECO:0007669"/>
    <property type="project" value="UniProtKB-KW"/>
</dbReference>
<reference evidence="7" key="1">
    <citation type="submission" date="2016-12" db="EMBL/GenBank/DDBJ databases">
        <authorList>
            <person name="Varghese N."/>
            <person name="Submissions S."/>
        </authorList>
    </citation>
    <scope>NUCLEOTIDE SEQUENCE [LARGE SCALE GENOMIC DNA]</scope>
    <source>
        <strain evidence="7">DSM 13020</strain>
    </source>
</reference>
<dbReference type="InterPro" id="IPR051202">
    <property type="entry name" value="Peptidase_C40"/>
</dbReference>
<dbReference type="SUPFAM" id="SSF54001">
    <property type="entry name" value="Cysteine proteinases"/>
    <property type="match status" value="1"/>
</dbReference>
<keyword evidence="2" id="KW-0645">Protease</keyword>